<dbReference type="eggNOG" id="ENOG502SCCP">
    <property type="taxonomic scope" value="Eukaryota"/>
</dbReference>
<gene>
    <name evidence="2" type="ORF">WG66_14954</name>
</gene>
<evidence type="ECO:0000256" key="1">
    <source>
        <dbReference type="SAM" id="Phobius"/>
    </source>
</evidence>
<feature type="transmembrane region" description="Helical" evidence="1">
    <location>
        <begin position="165"/>
        <end position="191"/>
    </location>
</feature>
<feature type="transmembrane region" description="Helical" evidence="1">
    <location>
        <begin position="105"/>
        <end position="126"/>
    </location>
</feature>
<evidence type="ECO:0000313" key="3">
    <source>
        <dbReference type="Proteomes" id="UP000054988"/>
    </source>
</evidence>
<comment type="caution">
    <text evidence="2">The sequence shown here is derived from an EMBL/GenBank/DDBJ whole genome shotgun (WGS) entry which is preliminary data.</text>
</comment>
<dbReference type="InterPro" id="IPR038213">
    <property type="entry name" value="IFI6/IFI27-like_sf"/>
</dbReference>
<proteinExistence type="predicted"/>
<dbReference type="Gene3D" id="6.10.110.10">
    <property type="match status" value="1"/>
</dbReference>
<dbReference type="EMBL" id="LATX01002226">
    <property type="protein sequence ID" value="KTB32428.1"/>
    <property type="molecule type" value="Genomic_DNA"/>
</dbReference>
<organism evidence="2 3">
    <name type="scientific">Moniliophthora roreri</name>
    <name type="common">Frosty pod rot fungus</name>
    <name type="synonym">Monilia roreri</name>
    <dbReference type="NCBI Taxonomy" id="221103"/>
    <lineage>
        <taxon>Eukaryota</taxon>
        <taxon>Fungi</taxon>
        <taxon>Dikarya</taxon>
        <taxon>Basidiomycota</taxon>
        <taxon>Agaricomycotina</taxon>
        <taxon>Agaricomycetes</taxon>
        <taxon>Agaricomycetidae</taxon>
        <taxon>Agaricales</taxon>
        <taxon>Marasmiineae</taxon>
        <taxon>Marasmiaceae</taxon>
        <taxon>Moniliophthora</taxon>
    </lineage>
</organism>
<accession>A0A0W0F828</accession>
<sequence>MANPPTQLQQTLNQWNSRPAEVKTWPPGPGNQYTIEHWLDHIESGCHRRGIQPGQYIDAAIFFLRGQRNQQIMTIIHQHLPMQWDTFKAFMIEVKGNIEELLKKLIGGGLMAGGAAVVLPAAGIAALNAIGFTSAGVLAGSLAAGIQAVFYGGTTGGLFSLCQSIGATAVVAPPLAIGLGIGALVIGAGLAPAQSLAAGFYGGLTGGLFSIYQSIGATAVVAPPVANVLGIGVLVVGHLRLRIWS</sequence>
<reference evidence="2 3" key="1">
    <citation type="submission" date="2015-12" db="EMBL/GenBank/DDBJ databases">
        <title>Draft genome sequence of Moniliophthora roreri, the causal agent of frosty pod rot of cacao.</title>
        <authorList>
            <person name="Aime M.C."/>
            <person name="Diaz-Valderrama J.R."/>
            <person name="Kijpornyongpan T."/>
            <person name="Phillips-Mora W."/>
        </authorList>
    </citation>
    <scope>NUCLEOTIDE SEQUENCE [LARGE SCALE GENOMIC DNA]</scope>
    <source>
        <strain evidence="2 3">MCA 2952</strain>
    </source>
</reference>
<keyword evidence="1" id="KW-0472">Membrane</keyword>
<evidence type="ECO:0000313" key="2">
    <source>
        <dbReference type="EMBL" id="KTB32428.1"/>
    </source>
</evidence>
<keyword evidence="1" id="KW-1133">Transmembrane helix</keyword>
<feature type="transmembrane region" description="Helical" evidence="1">
    <location>
        <begin position="211"/>
        <end position="236"/>
    </location>
</feature>
<dbReference type="AlphaFoldDB" id="A0A0W0F828"/>
<protein>
    <submittedName>
        <fullName evidence="2">Uncharacterized protein</fullName>
    </submittedName>
</protein>
<keyword evidence="1" id="KW-0812">Transmembrane</keyword>
<dbReference type="Proteomes" id="UP000054988">
    <property type="component" value="Unassembled WGS sequence"/>
</dbReference>
<name>A0A0W0F828_MONRR</name>
<feature type="transmembrane region" description="Helical" evidence="1">
    <location>
        <begin position="132"/>
        <end position="153"/>
    </location>
</feature>